<dbReference type="Proteomes" id="UP000476837">
    <property type="component" value="Unassembled WGS sequence"/>
</dbReference>
<evidence type="ECO:0000313" key="2">
    <source>
        <dbReference type="EMBL" id="KAA0677314.1"/>
    </source>
</evidence>
<reference evidence="2 3" key="1">
    <citation type="submission" date="2018-07" db="EMBL/GenBank/DDBJ databases">
        <title>Genome sequence of Roseomonas fauriae ATCC 49958.</title>
        <authorList>
            <person name="Sant'Anna F.H."/>
            <person name="Baldani J.I."/>
            <person name="Zilli J.E."/>
            <person name="Reis V.M."/>
            <person name="Hartmann A."/>
            <person name="Cruz L."/>
            <person name="de Souza E.M."/>
            <person name="de Oliveira Pedrosa F."/>
            <person name="Passaglia L.M.P."/>
        </authorList>
    </citation>
    <scope>NUCLEOTIDE SEQUENCE [LARGE SCALE GENOMIC DNA]</scope>
    <source>
        <strain evidence="2 3">ATCC 49958</strain>
    </source>
</reference>
<dbReference type="AlphaFoldDB" id="A0A6L3ARQ1"/>
<evidence type="ECO:0000256" key="1">
    <source>
        <dbReference type="SAM" id="MobiDB-lite"/>
    </source>
</evidence>
<feature type="region of interest" description="Disordered" evidence="1">
    <location>
        <begin position="1"/>
        <end position="34"/>
    </location>
</feature>
<sequence length="113" mass="12127">MTGSTGAPPRPTPAPLSLVSHRLDDLERRHDDAPPRGVLRTALLDGTDRHTALACAAVFRLHDRLAAEARRGAAQRRRTLPADQTAGDAWLSRLTAALTHHRNAASILFLAGA</sequence>
<protein>
    <submittedName>
        <fullName evidence="2">Uncharacterized protein</fullName>
    </submittedName>
</protein>
<evidence type="ECO:0000313" key="3">
    <source>
        <dbReference type="Proteomes" id="UP000476837"/>
    </source>
</evidence>
<proteinExistence type="predicted"/>
<organism evidence="2 3">
    <name type="scientific">Azospirillum brasilense</name>
    <dbReference type="NCBI Taxonomy" id="192"/>
    <lineage>
        <taxon>Bacteria</taxon>
        <taxon>Pseudomonadati</taxon>
        <taxon>Pseudomonadota</taxon>
        <taxon>Alphaproteobacteria</taxon>
        <taxon>Rhodospirillales</taxon>
        <taxon>Azospirillaceae</taxon>
        <taxon>Azospirillum</taxon>
    </lineage>
</organism>
<feature type="compositionally biased region" description="Basic and acidic residues" evidence="1">
    <location>
        <begin position="21"/>
        <end position="34"/>
    </location>
</feature>
<comment type="caution">
    <text evidence="2">The sequence shown here is derived from an EMBL/GenBank/DDBJ whole genome shotgun (WGS) entry which is preliminary data.</text>
</comment>
<gene>
    <name evidence="2" type="ORF">DS837_29490</name>
</gene>
<accession>A0A6L3ARQ1</accession>
<name>A0A6L3ARQ1_AZOBR</name>
<dbReference type="EMBL" id="QOKV01000035">
    <property type="protein sequence ID" value="KAA0677314.1"/>
    <property type="molecule type" value="Genomic_DNA"/>
</dbReference>